<protein>
    <submittedName>
        <fullName evidence="1">Uncharacterized protein</fullName>
    </submittedName>
</protein>
<dbReference type="Gene3D" id="2.60.120.10">
    <property type="entry name" value="Jelly Rolls"/>
    <property type="match status" value="1"/>
</dbReference>
<dbReference type="AlphaFoldDB" id="A0A0D0D0Z3"/>
<gene>
    <name evidence="1" type="ORF">GYMLUDRAFT_260003</name>
</gene>
<organism evidence="1 2">
    <name type="scientific">Collybiopsis luxurians FD-317 M1</name>
    <dbReference type="NCBI Taxonomy" id="944289"/>
    <lineage>
        <taxon>Eukaryota</taxon>
        <taxon>Fungi</taxon>
        <taxon>Dikarya</taxon>
        <taxon>Basidiomycota</taxon>
        <taxon>Agaricomycotina</taxon>
        <taxon>Agaricomycetes</taxon>
        <taxon>Agaricomycetidae</taxon>
        <taxon>Agaricales</taxon>
        <taxon>Marasmiineae</taxon>
        <taxon>Omphalotaceae</taxon>
        <taxon>Collybiopsis</taxon>
        <taxon>Collybiopsis luxurians</taxon>
    </lineage>
</organism>
<evidence type="ECO:0000313" key="1">
    <source>
        <dbReference type="EMBL" id="KIK62733.1"/>
    </source>
</evidence>
<dbReference type="EMBL" id="KN834766">
    <property type="protein sequence ID" value="KIK62733.1"/>
    <property type="molecule type" value="Genomic_DNA"/>
</dbReference>
<sequence>MALRAYILRSDFSVDSARPVALETLDALGWKTASLTGSRDLDQSARSLVHEWGIPLTQEDSVVPLDLKKGADNPPKVAQILAKIFQFSGAVTFATTVDGAILLKTGNTHFDLEDVVSKNWIRMELGPGQIFYIPAGAKLRFTFSDQATNMAGLAFIKGGLANAGVVEEKVLDNLTIRGAYLHSVGKI</sequence>
<dbReference type="OrthoDB" id="3044887at2759"/>
<proteinExistence type="predicted"/>
<name>A0A0D0D0Z3_9AGAR</name>
<dbReference type="HOGENOM" id="CLU_1447855_0_0_1"/>
<keyword evidence="2" id="KW-1185">Reference proteome</keyword>
<dbReference type="InterPro" id="IPR014710">
    <property type="entry name" value="RmlC-like_jellyroll"/>
</dbReference>
<reference evidence="1 2" key="1">
    <citation type="submission" date="2014-04" db="EMBL/GenBank/DDBJ databases">
        <title>Evolutionary Origins and Diversification of the Mycorrhizal Mutualists.</title>
        <authorList>
            <consortium name="DOE Joint Genome Institute"/>
            <consortium name="Mycorrhizal Genomics Consortium"/>
            <person name="Kohler A."/>
            <person name="Kuo A."/>
            <person name="Nagy L.G."/>
            <person name="Floudas D."/>
            <person name="Copeland A."/>
            <person name="Barry K.W."/>
            <person name="Cichocki N."/>
            <person name="Veneault-Fourrey C."/>
            <person name="LaButti K."/>
            <person name="Lindquist E.A."/>
            <person name="Lipzen A."/>
            <person name="Lundell T."/>
            <person name="Morin E."/>
            <person name="Murat C."/>
            <person name="Riley R."/>
            <person name="Ohm R."/>
            <person name="Sun H."/>
            <person name="Tunlid A."/>
            <person name="Henrissat B."/>
            <person name="Grigoriev I.V."/>
            <person name="Hibbett D.S."/>
            <person name="Martin F."/>
        </authorList>
    </citation>
    <scope>NUCLEOTIDE SEQUENCE [LARGE SCALE GENOMIC DNA]</scope>
    <source>
        <strain evidence="1 2">FD-317 M1</strain>
    </source>
</reference>
<dbReference type="Proteomes" id="UP000053593">
    <property type="component" value="Unassembled WGS sequence"/>
</dbReference>
<evidence type="ECO:0000313" key="2">
    <source>
        <dbReference type="Proteomes" id="UP000053593"/>
    </source>
</evidence>
<accession>A0A0D0D0Z3</accession>